<dbReference type="SUPFAM" id="SSF53448">
    <property type="entry name" value="Nucleotide-diphospho-sugar transferases"/>
    <property type="match status" value="1"/>
</dbReference>
<dbReference type="EMBL" id="JBHTMV010000004">
    <property type="protein sequence ID" value="MFD1294236.1"/>
    <property type="molecule type" value="Genomic_DNA"/>
</dbReference>
<accession>A0ABW3WPA3</accession>
<gene>
    <name evidence="1" type="ORF">ACFQ5N_10350</name>
</gene>
<evidence type="ECO:0000313" key="1">
    <source>
        <dbReference type="EMBL" id="MFD1294236.1"/>
    </source>
</evidence>
<dbReference type="Gene3D" id="3.90.550.10">
    <property type="entry name" value="Spore Coat Polysaccharide Biosynthesis Protein SpsA, Chain A"/>
    <property type="match status" value="1"/>
</dbReference>
<dbReference type="PANTHER" id="PTHR21485">
    <property type="entry name" value="HAD SUPERFAMILY MEMBERS CMAS AND KDSC"/>
    <property type="match status" value="1"/>
</dbReference>
<evidence type="ECO:0000313" key="2">
    <source>
        <dbReference type="Proteomes" id="UP001597241"/>
    </source>
</evidence>
<comment type="caution">
    <text evidence="1">The sequence shown here is derived from an EMBL/GenBank/DDBJ whole genome shotgun (WGS) entry which is preliminary data.</text>
</comment>
<keyword evidence="2" id="KW-1185">Reference proteome</keyword>
<sequence>MKKKIAALLTGRGNNTMKDKNVYDVLGKPLLSYPCIASKKSDYIDSYWVSSDCDKILKAASDYEFEVIDRPAELASSTAQHIDVIDHALKVMSDNQTIPDILVVLLANTVTIKEEWINGCIDALLKDESLTACVPVYREMDHHPYRAKKIGEDGNLTPFFDFSGVNISTNRQDLEPCYFLCHNFWVLNLNTIKRNIGQQPWRFMGDKVKHYEIDEAFDVHTLEDIERSQKWLIKHNIATV</sequence>
<dbReference type="RefSeq" id="WP_386809427.1">
    <property type="nucleotide sequence ID" value="NZ_JBHTMV010000004.1"/>
</dbReference>
<dbReference type="Proteomes" id="UP001597241">
    <property type="component" value="Unassembled WGS sequence"/>
</dbReference>
<proteinExistence type="predicted"/>
<dbReference type="InterPro" id="IPR050793">
    <property type="entry name" value="CMP-NeuNAc_synthase"/>
</dbReference>
<dbReference type="InterPro" id="IPR003329">
    <property type="entry name" value="Cytidylyl_trans"/>
</dbReference>
<organism evidence="1 2">
    <name type="scientific">Lutibacter holmesii</name>
    <dbReference type="NCBI Taxonomy" id="1137985"/>
    <lineage>
        <taxon>Bacteria</taxon>
        <taxon>Pseudomonadati</taxon>
        <taxon>Bacteroidota</taxon>
        <taxon>Flavobacteriia</taxon>
        <taxon>Flavobacteriales</taxon>
        <taxon>Flavobacteriaceae</taxon>
        <taxon>Lutibacter</taxon>
    </lineage>
</organism>
<dbReference type="Pfam" id="PF02348">
    <property type="entry name" value="CTP_transf_3"/>
    <property type="match status" value="1"/>
</dbReference>
<dbReference type="PANTHER" id="PTHR21485:SF3">
    <property type="entry name" value="N-ACYLNEURAMINATE CYTIDYLYLTRANSFERASE"/>
    <property type="match status" value="1"/>
</dbReference>
<keyword evidence="1" id="KW-0548">Nucleotidyltransferase</keyword>
<keyword evidence="1" id="KW-0808">Transferase</keyword>
<dbReference type="InterPro" id="IPR029044">
    <property type="entry name" value="Nucleotide-diphossugar_trans"/>
</dbReference>
<reference evidence="2" key="1">
    <citation type="journal article" date="2019" name="Int. J. Syst. Evol. Microbiol.">
        <title>The Global Catalogue of Microorganisms (GCM) 10K type strain sequencing project: providing services to taxonomists for standard genome sequencing and annotation.</title>
        <authorList>
            <consortium name="The Broad Institute Genomics Platform"/>
            <consortium name="The Broad Institute Genome Sequencing Center for Infectious Disease"/>
            <person name="Wu L."/>
            <person name="Ma J."/>
        </authorList>
    </citation>
    <scope>NUCLEOTIDE SEQUENCE [LARGE SCALE GENOMIC DNA]</scope>
    <source>
        <strain evidence="2">CCUG 62221</strain>
    </source>
</reference>
<name>A0ABW3WPA3_9FLAO</name>
<dbReference type="GO" id="GO:0016779">
    <property type="term" value="F:nucleotidyltransferase activity"/>
    <property type="evidence" value="ECO:0007669"/>
    <property type="project" value="UniProtKB-KW"/>
</dbReference>
<protein>
    <submittedName>
        <fullName evidence="1">Cytidylyltransferase domain-containing protein</fullName>
    </submittedName>
</protein>